<feature type="binding site" evidence="10">
    <location>
        <position position="205"/>
    </location>
    <ligand>
        <name>[4Fe-4S] cluster</name>
        <dbReference type="ChEBI" id="CHEBI:49883"/>
    </ligand>
</feature>
<evidence type="ECO:0000256" key="9">
    <source>
        <dbReference type="ARBA" id="ARBA00023295"/>
    </source>
</evidence>
<feature type="binding site" evidence="10">
    <location>
        <position position="196"/>
    </location>
    <ligand>
        <name>[4Fe-4S] cluster</name>
        <dbReference type="ChEBI" id="CHEBI:49883"/>
    </ligand>
</feature>
<comment type="similarity">
    <text evidence="1 10">Belongs to the Nth/MutY family.</text>
</comment>
<evidence type="ECO:0000256" key="10">
    <source>
        <dbReference type="HAMAP-Rule" id="MF_00942"/>
    </source>
</evidence>
<evidence type="ECO:0000256" key="5">
    <source>
        <dbReference type="ARBA" id="ARBA00022801"/>
    </source>
</evidence>
<comment type="cofactor">
    <cofactor evidence="10">
        <name>[4Fe-4S] cluster</name>
        <dbReference type="ChEBI" id="CHEBI:49883"/>
    </cofactor>
    <text evidence="10">Binds 1 [4Fe-4S] cluster.</text>
</comment>
<dbReference type="GO" id="GO:0140078">
    <property type="term" value="F:class I DNA-(apurinic or apyrimidinic site) endonuclease activity"/>
    <property type="evidence" value="ECO:0007669"/>
    <property type="project" value="UniProtKB-EC"/>
</dbReference>
<keyword evidence="6 10" id="KW-0408">Iron</keyword>
<keyword evidence="13" id="KW-1185">Reference proteome</keyword>
<keyword evidence="3 10" id="KW-0479">Metal-binding</keyword>
<keyword evidence="10" id="KW-0238">DNA-binding</keyword>
<comment type="caution">
    <text evidence="12">The sequence shown here is derived from an EMBL/GenBank/DDBJ whole genome shotgun (WGS) entry which is preliminary data.</text>
</comment>
<dbReference type="InterPro" id="IPR005759">
    <property type="entry name" value="Nth"/>
</dbReference>
<dbReference type="PIRSF" id="PIRSF001435">
    <property type="entry name" value="Nth"/>
    <property type="match status" value="1"/>
</dbReference>
<dbReference type="PROSITE" id="PS01155">
    <property type="entry name" value="ENDONUCLEASE_III_2"/>
    <property type="match status" value="1"/>
</dbReference>
<keyword evidence="5 10" id="KW-0378">Hydrolase</keyword>
<dbReference type="CDD" id="cd00056">
    <property type="entry name" value="ENDO3c"/>
    <property type="match status" value="1"/>
</dbReference>
<dbReference type="NCBIfam" id="TIGR01083">
    <property type="entry name" value="nth"/>
    <property type="match status" value="1"/>
</dbReference>
<evidence type="ECO:0000256" key="1">
    <source>
        <dbReference type="ARBA" id="ARBA00008343"/>
    </source>
</evidence>
<feature type="domain" description="HhH-GPD" evidence="11">
    <location>
        <begin position="39"/>
        <end position="187"/>
    </location>
</feature>
<dbReference type="SMART" id="SM00478">
    <property type="entry name" value="ENDO3c"/>
    <property type="match status" value="1"/>
</dbReference>
<protein>
    <recommendedName>
        <fullName evidence="10">Endonuclease III</fullName>
        <ecNumber evidence="10">4.2.99.18</ecNumber>
    </recommendedName>
    <alternativeName>
        <fullName evidence="10">DNA-(apurinic or apyrimidinic site) lyase</fullName>
    </alternativeName>
</protein>
<dbReference type="Gene3D" id="1.10.340.30">
    <property type="entry name" value="Hypothetical protein, domain 2"/>
    <property type="match status" value="1"/>
</dbReference>
<proteinExistence type="inferred from homology"/>
<comment type="catalytic activity">
    <reaction evidence="10">
        <text>2'-deoxyribonucleotide-(2'-deoxyribose 5'-phosphate)-2'-deoxyribonucleotide-DNA = a 3'-end 2'-deoxyribonucleotide-(2,3-dehydro-2,3-deoxyribose 5'-phosphate)-DNA + a 5'-end 5'-phospho-2'-deoxyribonucleoside-DNA + H(+)</text>
        <dbReference type="Rhea" id="RHEA:66592"/>
        <dbReference type="Rhea" id="RHEA-COMP:13180"/>
        <dbReference type="Rhea" id="RHEA-COMP:16897"/>
        <dbReference type="Rhea" id="RHEA-COMP:17067"/>
        <dbReference type="ChEBI" id="CHEBI:15378"/>
        <dbReference type="ChEBI" id="CHEBI:136412"/>
        <dbReference type="ChEBI" id="CHEBI:157695"/>
        <dbReference type="ChEBI" id="CHEBI:167181"/>
        <dbReference type="EC" id="4.2.99.18"/>
    </reaction>
</comment>
<dbReference type="InterPro" id="IPR011257">
    <property type="entry name" value="DNA_glycosylase"/>
</dbReference>
<dbReference type="PANTHER" id="PTHR10359">
    <property type="entry name" value="A/G-SPECIFIC ADENINE GLYCOSYLASE/ENDONUCLEASE III"/>
    <property type="match status" value="1"/>
</dbReference>
<reference evidence="13" key="1">
    <citation type="journal article" date="2019" name="Int. J. Syst. Evol. Microbiol.">
        <title>The Global Catalogue of Microorganisms (GCM) 10K type strain sequencing project: providing services to taxonomists for standard genome sequencing and annotation.</title>
        <authorList>
            <consortium name="The Broad Institute Genomics Platform"/>
            <consortium name="The Broad Institute Genome Sequencing Center for Infectious Disease"/>
            <person name="Wu L."/>
            <person name="Ma J."/>
        </authorList>
    </citation>
    <scope>NUCLEOTIDE SEQUENCE [LARGE SCALE GENOMIC DNA]</scope>
    <source>
        <strain evidence="13">CCUG 63287</strain>
    </source>
</reference>
<dbReference type="EC" id="4.2.99.18" evidence="10"/>
<dbReference type="HAMAP" id="MF_00942">
    <property type="entry name" value="Nth"/>
    <property type="match status" value="1"/>
</dbReference>
<keyword evidence="4 10" id="KW-0227">DNA damage</keyword>
<evidence type="ECO:0000256" key="8">
    <source>
        <dbReference type="ARBA" id="ARBA00023204"/>
    </source>
</evidence>
<evidence type="ECO:0000313" key="13">
    <source>
        <dbReference type="Proteomes" id="UP001595987"/>
    </source>
</evidence>
<evidence type="ECO:0000259" key="11">
    <source>
        <dbReference type="SMART" id="SM00478"/>
    </source>
</evidence>
<dbReference type="EMBL" id="JBHSGD010000005">
    <property type="protein sequence ID" value="MFC4652430.1"/>
    <property type="molecule type" value="Genomic_DNA"/>
</dbReference>
<keyword evidence="10 12" id="KW-0456">Lyase</keyword>
<sequence length="214" mass="24154">MLNKKDFLKALNLIEQMFPEAHGELNWQTPFQLLIATILSAQATDKGVNKATPALFANYPDAKSMARADILEVEGYIKTIGLYHMKAKNIVRTAQMLLEKFDGELPKDKKLMQTLPGVGRKTANVVLAEAYGIPGIAVDTHVERISKRLNIVEENASVLDVERKLMAYIPEEKWVKSHHHLIFFGRYHCTAKNPDCESCPVLKYCKFGQERLGV</sequence>
<dbReference type="Pfam" id="PF10576">
    <property type="entry name" value="EndIII_4Fe-2S"/>
    <property type="match status" value="1"/>
</dbReference>
<evidence type="ECO:0000256" key="2">
    <source>
        <dbReference type="ARBA" id="ARBA00022485"/>
    </source>
</evidence>
<dbReference type="InterPro" id="IPR003265">
    <property type="entry name" value="HhH-GPD_domain"/>
</dbReference>
<name>A0ABV9JFZ4_9LACT</name>
<gene>
    <name evidence="10 12" type="primary">nth</name>
    <name evidence="12" type="ORF">ACFO26_05860</name>
</gene>
<keyword evidence="8 10" id="KW-0234">DNA repair</keyword>
<dbReference type="Pfam" id="PF00730">
    <property type="entry name" value="HhH-GPD"/>
    <property type="match status" value="1"/>
</dbReference>
<dbReference type="Proteomes" id="UP001595987">
    <property type="component" value="Unassembled WGS sequence"/>
</dbReference>
<keyword evidence="9 10" id="KW-0326">Glycosidase</keyword>
<evidence type="ECO:0000256" key="4">
    <source>
        <dbReference type="ARBA" id="ARBA00022763"/>
    </source>
</evidence>
<evidence type="ECO:0000256" key="7">
    <source>
        <dbReference type="ARBA" id="ARBA00023014"/>
    </source>
</evidence>
<evidence type="ECO:0000256" key="6">
    <source>
        <dbReference type="ARBA" id="ARBA00023004"/>
    </source>
</evidence>
<dbReference type="Gene3D" id="1.10.1670.10">
    <property type="entry name" value="Helix-hairpin-Helix base-excision DNA repair enzymes (C-terminal)"/>
    <property type="match status" value="1"/>
</dbReference>
<feature type="binding site" evidence="10">
    <location>
        <position position="199"/>
    </location>
    <ligand>
        <name>[4Fe-4S] cluster</name>
        <dbReference type="ChEBI" id="CHEBI:49883"/>
    </ligand>
</feature>
<feature type="binding site" evidence="10">
    <location>
        <position position="189"/>
    </location>
    <ligand>
        <name>[4Fe-4S] cluster</name>
        <dbReference type="ChEBI" id="CHEBI:49883"/>
    </ligand>
</feature>
<dbReference type="InterPro" id="IPR000445">
    <property type="entry name" value="HhH_motif"/>
</dbReference>
<keyword evidence="7 10" id="KW-0411">Iron-sulfur</keyword>
<dbReference type="PANTHER" id="PTHR10359:SF18">
    <property type="entry name" value="ENDONUCLEASE III"/>
    <property type="match status" value="1"/>
</dbReference>
<evidence type="ECO:0000313" key="12">
    <source>
        <dbReference type="EMBL" id="MFC4652430.1"/>
    </source>
</evidence>
<comment type="function">
    <text evidence="10">DNA repair enzyme that has both DNA N-glycosylase activity and AP-lyase activity. The DNA N-glycosylase activity releases various damaged pyrimidines from DNA by cleaving the N-glycosidic bond, leaving an AP (apurinic/apyrimidinic) site. The AP-lyase activity cleaves the phosphodiester bond 3' to the AP site by a beta-elimination, leaving a 3'-terminal unsaturated sugar and a product with a terminal 5'-phosphate.</text>
</comment>
<dbReference type="InterPro" id="IPR003651">
    <property type="entry name" value="Endonuclease3_FeS-loop_motif"/>
</dbReference>
<dbReference type="SUPFAM" id="SSF48150">
    <property type="entry name" value="DNA-glycosylase"/>
    <property type="match status" value="1"/>
</dbReference>
<accession>A0ABV9JFZ4</accession>
<organism evidence="12 13">
    <name type="scientific">Lactococcus nasutitermitis</name>
    <dbReference type="NCBI Taxonomy" id="1652957"/>
    <lineage>
        <taxon>Bacteria</taxon>
        <taxon>Bacillati</taxon>
        <taxon>Bacillota</taxon>
        <taxon>Bacilli</taxon>
        <taxon>Lactobacillales</taxon>
        <taxon>Streptococcaceae</taxon>
        <taxon>Lactococcus</taxon>
    </lineage>
</organism>
<keyword evidence="12" id="KW-0255">Endonuclease</keyword>
<evidence type="ECO:0000256" key="3">
    <source>
        <dbReference type="ARBA" id="ARBA00022723"/>
    </source>
</evidence>
<dbReference type="RefSeq" id="WP_213534856.1">
    <property type="nucleotide sequence ID" value="NZ_BOVQ01000004.1"/>
</dbReference>
<dbReference type="Pfam" id="PF00633">
    <property type="entry name" value="HHH"/>
    <property type="match status" value="1"/>
</dbReference>
<dbReference type="InterPro" id="IPR004036">
    <property type="entry name" value="Endonuclease-III-like_CS2"/>
</dbReference>
<dbReference type="InterPro" id="IPR023170">
    <property type="entry name" value="HhH_base_excis_C"/>
</dbReference>
<keyword evidence="12" id="KW-0540">Nuclease</keyword>
<keyword evidence="2 10" id="KW-0004">4Fe-4S</keyword>